<dbReference type="InParanoid" id="E8N309"/>
<dbReference type="STRING" id="926569.ANT_31330"/>
<feature type="chain" id="PRO_5003228603" evidence="2">
    <location>
        <begin position="28"/>
        <end position="380"/>
    </location>
</feature>
<feature type="signal peptide" evidence="2">
    <location>
        <begin position="1"/>
        <end position="27"/>
    </location>
</feature>
<gene>
    <name evidence="3" type="ordered locus">ANT_31330</name>
</gene>
<keyword evidence="4" id="KW-1185">Reference proteome</keyword>
<dbReference type="KEGG" id="atm:ANT_31330"/>
<dbReference type="PANTHER" id="PTHR30006:SF2">
    <property type="entry name" value="ABC TRANSPORTER SUBSTRATE-BINDING PROTEIN"/>
    <property type="match status" value="1"/>
</dbReference>
<sequence>MFFSGKSHWVRLLSLVLLVAMLASCTATPTAKPAEPGADNGALQPLVDAAKQEGTLTTIALPHDWCNYGEAIETFKAKYGIKVNELNPDASSAEEIEAIKANKESKGPQAPDVIDVGYAFGPQLIDEGLAMPYKVSTWDSIPANLKNADGYWYGDYYGVMAFEVNKDVVQNVPQDWADLLKPEYKNQVALAGDPRISAQAQMSVYAAALASGGSLDDVQPGLEFFKKLNEAGNFVPVIAKQSTLAKGETPVVLRWDYNALADKKALEGNPEIEVVIPKSGVIAGVYIQAISAYAPHPNAAKLWMEFLYSDEGQLIWLKGGCRPVRFDDMLKRNAIPQDLLAQLPPAELYAKAVFPSIEQLNAARAAIAENWDKVVGADVK</sequence>
<keyword evidence="1 2" id="KW-0732">Signal</keyword>
<dbReference type="GO" id="GO:0030975">
    <property type="term" value="F:thiamine binding"/>
    <property type="evidence" value="ECO:0007669"/>
    <property type="project" value="TreeGrafter"/>
</dbReference>
<dbReference type="GO" id="GO:0030288">
    <property type="term" value="C:outer membrane-bounded periplasmic space"/>
    <property type="evidence" value="ECO:0007669"/>
    <property type="project" value="TreeGrafter"/>
</dbReference>
<dbReference type="Gene3D" id="3.40.190.10">
    <property type="entry name" value="Periplasmic binding protein-like II"/>
    <property type="match status" value="2"/>
</dbReference>
<organism evidence="3 4">
    <name type="scientific">Anaerolinea thermophila (strain DSM 14523 / JCM 11388 / NBRC 100420 / UNI-1)</name>
    <dbReference type="NCBI Taxonomy" id="926569"/>
    <lineage>
        <taxon>Bacteria</taxon>
        <taxon>Bacillati</taxon>
        <taxon>Chloroflexota</taxon>
        <taxon>Anaerolineae</taxon>
        <taxon>Anaerolineales</taxon>
        <taxon>Anaerolineaceae</taxon>
        <taxon>Anaerolinea</taxon>
    </lineage>
</organism>
<dbReference type="PROSITE" id="PS51257">
    <property type="entry name" value="PROKAR_LIPOPROTEIN"/>
    <property type="match status" value="1"/>
</dbReference>
<proteinExistence type="predicted"/>
<name>E8N309_ANATU</name>
<dbReference type="HOGENOM" id="CLU_026974_3_0_0"/>
<dbReference type="eggNOG" id="COG1840">
    <property type="taxonomic scope" value="Bacteria"/>
</dbReference>
<accession>E8N309</accession>
<dbReference type="Proteomes" id="UP000008922">
    <property type="component" value="Chromosome"/>
</dbReference>
<dbReference type="SUPFAM" id="SSF53850">
    <property type="entry name" value="Periplasmic binding protein-like II"/>
    <property type="match status" value="1"/>
</dbReference>
<dbReference type="AlphaFoldDB" id="E8N309"/>
<evidence type="ECO:0000313" key="3">
    <source>
        <dbReference type="EMBL" id="BAJ65159.1"/>
    </source>
</evidence>
<evidence type="ECO:0000256" key="2">
    <source>
        <dbReference type="SAM" id="SignalP"/>
    </source>
</evidence>
<dbReference type="GO" id="GO:0030976">
    <property type="term" value="F:thiamine pyrophosphate binding"/>
    <property type="evidence" value="ECO:0007669"/>
    <property type="project" value="TreeGrafter"/>
</dbReference>
<evidence type="ECO:0000256" key="1">
    <source>
        <dbReference type="ARBA" id="ARBA00022729"/>
    </source>
</evidence>
<dbReference type="PANTHER" id="PTHR30006">
    <property type="entry name" value="THIAMINE-BINDING PERIPLASMIC PROTEIN-RELATED"/>
    <property type="match status" value="1"/>
</dbReference>
<reference evidence="3 4" key="1">
    <citation type="submission" date="2010-12" db="EMBL/GenBank/DDBJ databases">
        <title>Whole genome sequence of Anaerolinea thermophila UNI-1.</title>
        <authorList>
            <person name="Narita-Yamada S."/>
            <person name="Kishi E."/>
            <person name="Watanabe Y."/>
            <person name="Takasaki K."/>
            <person name="Ankai A."/>
            <person name="Oguchi A."/>
            <person name="Fukui S."/>
            <person name="Takahashi M."/>
            <person name="Yashiro I."/>
            <person name="Hosoyama A."/>
            <person name="Sekiguchi Y."/>
            <person name="Hanada S."/>
            <person name="Fujita N."/>
        </authorList>
    </citation>
    <scope>NUCLEOTIDE SEQUENCE [LARGE SCALE GENOMIC DNA]</scope>
    <source>
        <strain evidence="4">DSM 14523 / JCM 11388 / NBRC 100420 / UNI-1</strain>
    </source>
</reference>
<evidence type="ECO:0000313" key="4">
    <source>
        <dbReference type="Proteomes" id="UP000008922"/>
    </source>
</evidence>
<protein>
    <submittedName>
        <fullName evidence="3">ABC transporter substrate binding protein</fullName>
    </submittedName>
</protein>
<dbReference type="GO" id="GO:0015888">
    <property type="term" value="P:thiamine transport"/>
    <property type="evidence" value="ECO:0007669"/>
    <property type="project" value="TreeGrafter"/>
</dbReference>
<dbReference type="EMBL" id="AP012029">
    <property type="protein sequence ID" value="BAJ65159.1"/>
    <property type="molecule type" value="Genomic_DNA"/>
</dbReference>
<dbReference type="RefSeq" id="WP_013561500.1">
    <property type="nucleotide sequence ID" value="NC_014960.1"/>
</dbReference>
<dbReference type="Pfam" id="PF13343">
    <property type="entry name" value="SBP_bac_6"/>
    <property type="match status" value="1"/>
</dbReference>